<dbReference type="RefSeq" id="WP_100079204.1">
    <property type="nucleotide sequence ID" value="NZ_NQVN01000001.1"/>
</dbReference>
<dbReference type="OrthoDB" id="109999at2"/>
<evidence type="ECO:0000313" key="2">
    <source>
        <dbReference type="EMBL" id="PIP01266.1"/>
    </source>
</evidence>
<sequence length="398" mass="43975">MASSEHTYSDRTCRPEETLARVAPALAEHGVTRLAKVTGLDCIGIPVWNVMRPNARSLSVHQGKGITDIDAKASAVMEALERACAERSSLFVRTASAEELVGEGRLCDTLDDLVAIGHQPLDSGCRLEWVEGQDLIGGRSIWVPLEAVRLDFTRSSHFWQSSDGLASGNTDREAIFHGLLERIERDADTLWSLERFERQAATCVSSADLGDPVVTALVDRIERAGFMLRLFDMTSDLGVPTFSVLLAPAEALSRRSLRYIDMTMGSGTHPIAYRAALRAITEAVQSRLTLITGTRDDVEDDVYESEASEFLLRKLRLKPQGRIPADLTLPGDGVEAMLARLLEVLRDHGIGRVIAVRMNPGEERFSVMKMIVSGLEHPEGRRQRRFGARALSRLLVFR</sequence>
<keyword evidence="3" id="KW-1185">Reference proteome</keyword>
<dbReference type="PANTHER" id="PTHR37809:SF1">
    <property type="entry name" value="RIBOSOMAL PROTEIN S12 METHYLTHIOTRANSFERASE ACCESSORY FACTOR YCAO"/>
    <property type="match status" value="1"/>
</dbReference>
<organism evidence="2 3">
    <name type="scientific">Pleomorphomonas carboxyditropha</name>
    <dbReference type="NCBI Taxonomy" id="2023338"/>
    <lineage>
        <taxon>Bacteria</taxon>
        <taxon>Pseudomonadati</taxon>
        <taxon>Pseudomonadota</taxon>
        <taxon>Alphaproteobacteria</taxon>
        <taxon>Hyphomicrobiales</taxon>
        <taxon>Pleomorphomonadaceae</taxon>
        <taxon>Pleomorphomonas</taxon>
    </lineage>
</organism>
<proteinExistence type="predicted"/>
<dbReference type="Pfam" id="PF02624">
    <property type="entry name" value="YcaO"/>
    <property type="match status" value="1"/>
</dbReference>
<reference evidence="2 3" key="1">
    <citation type="submission" date="2017-08" db="EMBL/GenBank/DDBJ databases">
        <title>Pleomorphomonas carboxidotrophicus sp. nov., a new mesophilic hydrogenogenic carboxidotroph.</title>
        <authorList>
            <person name="Esquivel-Elizondo S."/>
            <person name="Krajmalnik-Brown R."/>
            <person name="Maldonado J."/>
        </authorList>
    </citation>
    <scope>NUCLEOTIDE SEQUENCE [LARGE SCALE GENOMIC DNA]</scope>
    <source>
        <strain evidence="2 3">SVCO-16</strain>
    </source>
</reference>
<dbReference type="NCBIfam" id="TIGR00702">
    <property type="entry name" value="YcaO-type kinase domain"/>
    <property type="match status" value="1"/>
</dbReference>
<dbReference type="PANTHER" id="PTHR37809">
    <property type="entry name" value="RIBOSOMAL PROTEIN S12 METHYLTHIOTRANSFERASE ACCESSORY FACTOR YCAO"/>
    <property type="match status" value="1"/>
</dbReference>
<dbReference type="InterPro" id="IPR003776">
    <property type="entry name" value="YcaO-like_dom"/>
</dbReference>
<dbReference type="AlphaFoldDB" id="A0A2G9X2S7"/>
<evidence type="ECO:0000259" key="1">
    <source>
        <dbReference type="PROSITE" id="PS51664"/>
    </source>
</evidence>
<evidence type="ECO:0000313" key="3">
    <source>
        <dbReference type="Proteomes" id="UP000231070"/>
    </source>
</evidence>
<dbReference type="EMBL" id="NQVN01000001">
    <property type="protein sequence ID" value="PIP01266.1"/>
    <property type="molecule type" value="Genomic_DNA"/>
</dbReference>
<gene>
    <name evidence="2" type="ORF">CJ014_04115</name>
</gene>
<protein>
    <recommendedName>
        <fullName evidence="1">YcaO domain-containing protein</fullName>
    </recommendedName>
</protein>
<dbReference type="PROSITE" id="PS51664">
    <property type="entry name" value="YCAO"/>
    <property type="match status" value="1"/>
</dbReference>
<dbReference type="Proteomes" id="UP000231070">
    <property type="component" value="Unassembled WGS sequence"/>
</dbReference>
<name>A0A2G9X2S7_9HYPH</name>
<accession>A0A2G9X2S7</accession>
<comment type="caution">
    <text evidence="2">The sequence shown here is derived from an EMBL/GenBank/DDBJ whole genome shotgun (WGS) entry which is preliminary data.</text>
</comment>
<feature type="domain" description="YcaO" evidence="1">
    <location>
        <begin position="63"/>
        <end position="398"/>
    </location>
</feature>
<dbReference type="Gene3D" id="3.30.160.660">
    <property type="match status" value="1"/>
</dbReference>